<name>A0A4Q4SSM7_9PEZI</name>
<dbReference type="PANTHER" id="PTHR38792">
    <property type="entry name" value="BNR/ASP-BOX REPEAT DOMAIN PROTEIN (AFU_ORTHOLOGUE AFUA_7G06430)-RELATED"/>
    <property type="match status" value="1"/>
</dbReference>
<dbReference type="OrthoDB" id="2739686at2759"/>
<dbReference type="STRING" id="155417.A0A4Q4SSM7"/>
<dbReference type="PANTHER" id="PTHR38792:SF3">
    <property type="entry name" value="BNR_ASP-BOX REPEAT DOMAIN PROTEIN (AFU_ORTHOLOGUE AFUA_7G06430)-RELATED"/>
    <property type="match status" value="1"/>
</dbReference>
<dbReference type="CDD" id="cd15482">
    <property type="entry name" value="Sialidase_non-viral"/>
    <property type="match status" value="1"/>
</dbReference>
<dbReference type="EMBL" id="QJNU01001565">
    <property type="protein sequence ID" value="RYO75353.1"/>
    <property type="molecule type" value="Genomic_DNA"/>
</dbReference>
<sequence length="393" mass="42525">MTGGLTQKILSHVGIGDRNTRSVDDLTMDPSRQWTVEPDERRVHPRGGTYPRLARLADGGLLAVTTKHEGPARILQVSRSDDGGRSFAPIGEITRRAGADVDNGFLLEVPGGPAGGAAVLAAFRNHDLDPRTGRPTHYRITVCRSRDGGASWEFAGQAVEQGAGASGGMGLWEPFMRLRRRSGDGGAAAAVVQLTYSRELAHDDQETFRVESRDLGTTWSRPPTCLRCHGEGERLRDGMQGIAGVRDAGGDGDGREALVMVFETTRHGTFSVEYIVSYDDGETWGSRGIVYRPRPGRNAGSPQIASCGDRLAVVFMTDEDTAEPKWPREAAVKMVFADGLRGGRIHWGTPVLVHQAPSFWPGVFCTGDGEVMATLEHCGKPIAKCVRLRYNSC</sequence>
<evidence type="ECO:0000313" key="1">
    <source>
        <dbReference type="EMBL" id="RYO75353.1"/>
    </source>
</evidence>
<keyword evidence="2" id="KW-1185">Reference proteome</keyword>
<evidence type="ECO:0008006" key="3">
    <source>
        <dbReference type="Google" id="ProtNLM"/>
    </source>
</evidence>
<protein>
    <recommendedName>
        <fullName evidence="3">Sialidase domain-containing protein</fullName>
    </recommendedName>
</protein>
<dbReference type="AlphaFoldDB" id="A0A4Q4SSM7"/>
<dbReference type="Proteomes" id="UP000293360">
    <property type="component" value="Unassembled WGS sequence"/>
</dbReference>
<dbReference type="InterPro" id="IPR036278">
    <property type="entry name" value="Sialidase_sf"/>
</dbReference>
<evidence type="ECO:0000313" key="2">
    <source>
        <dbReference type="Proteomes" id="UP000293360"/>
    </source>
</evidence>
<comment type="caution">
    <text evidence="1">The sequence shown here is derived from an EMBL/GenBank/DDBJ whole genome shotgun (WGS) entry which is preliminary data.</text>
</comment>
<dbReference type="SUPFAM" id="SSF50939">
    <property type="entry name" value="Sialidases"/>
    <property type="match status" value="1"/>
</dbReference>
<proteinExistence type="predicted"/>
<organism evidence="1 2">
    <name type="scientific">Monosporascus ibericus</name>
    <dbReference type="NCBI Taxonomy" id="155417"/>
    <lineage>
        <taxon>Eukaryota</taxon>
        <taxon>Fungi</taxon>
        <taxon>Dikarya</taxon>
        <taxon>Ascomycota</taxon>
        <taxon>Pezizomycotina</taxon>
        <taxon>Sordariomycetes</taxon>
        <taxon>Xylariomycetidae</taxon>
        <taxon>Xylariales</taxon>
        <taxon>Xylariales incertae sedis</taxon>
        <taxon>Monosporascus</taxon>
    </lineage>
</organism>
<gene>
    <name evidence="1" type="ORF">DL764_010523</name>
</gene>
<accession>A0A4Q4SSM7</accession>
<reference evidence="1 2" key="1">
    <citation type="submission" date="2018-06" db="EMBL/GenBank/DDBJ databases">
        <title>Complete Genomes of Monosporascus.</title>
        <authorList>
            <person name="Robinson A.J."/>
            <person name="Natvig D.O."/>
        </authorList>
    </citation>
    <scope>NUCLEOTIDE SEQUENCE [LARGE SCALE GENOMIC DNA]</scope>
    <source>
        <strain evidence="1 2">CBS 110550</strain>
    </source>
</reference>
<dbReference type="Gene3D" id="2.120.10.10">
    <property type="match status" value="1"/>
</dbReference>